<dbReference type="InParanoid" id="E2A5H9"/>
<evidence type="ECO:0000313" key="1">
    <source>
        <dbReference type="EMBL" id="EFN71310.1"/>
    </source>
</evidence>
<keyword evidence="2" id="KW-1185">Reference proteome</keyword>
<evidence type="ECO:0000313" key="2">
    <source>
        <dbReference type="Proteomes" id="UP000000311"/>
    </source>
</evidence>
<accession>E2A5H9</accession>
<name>E2A5H9_CAMFO</name>
<organism evidence="2">
    <name type="scientific">Camponotus floridanus</name>
    <name type="common">Florida carpenter ant</name>
    <dbReference type="NCBI Taxonomy" id="104421"/>
    <lineage>
        <taxon>Eukaryota</taxon>
        <taxon>Metazoa</taxon>
        <taxon>Ecdysozoa</taxon>
        <taxon>Arthropoda</taxon>
        <taxon>Hexapoda</taxon>
        <taxon>Insecta</taxon>
        <taxon>Pterygota</taxon>
        <taxon>Neoptera</taxon>
        <taxon>Endopterygota</taxon>
        <taxon>Hymenoptera</taxon>
        <taxon>Apocrita</taxon>
        <taxon>Aculeata</taxon>
        <taxon>Formicoidea</taxon>
        <taxon>Formicidae</taxon>
        <taxon>Formicinae</taxon>
        <taxon>Camponotus</taxon>
    </lineage>
</organism>
<sequence>GTSIRQGVMIYSGIDHRLRTNEEYIMCLDGKHHIEDEACISRLSIDLVNQSIFDYMHLVCLGVMEKIFLAVVDGKYASSAKLSPVSIKTLSARLEIAKKFCPQEFARRPINVTKHRTFKATEHRQILLYTGPVIFYKLLNEATYLHFLLLHSA</sequence>
<gene>
    <name evidence="1" type="ORF">EAG_00296</name>
</gene>
<dbReference type="Proteomes" id="UP000000311">
    <property type="component" value="Unassembled WGS sequence"/>
</dbReference>
<dbReference type="AlphaFoldDB" id="E2A5H9"/>
<dbReference type="PANTHER" id="PTHR33053:SF26">
    <property type="entry name" value="TRANSPOSASE DOMAIN-CONTAINING PROTEIN"/>
    <property type="match status" value="1"/>
</dbReference>
<dbReference type="PANTHER" id="PTHR33053">
    <property type="entry name" value="PROTEIN, PUTATIVE-RELATED"/>
    <property type="match status" value="1"/>
</dbReference>
<feature type="non-terminal residue" evidence="1">
    <location>
        <position position="153"/>
    </location>
</feature>
<proteinExistence type="predicted"/>
<protein>
    <submittedName>
        <fullName evidence="1">Uncharacterized protein</fullName>
    </submittedName>
</protein>
<feature type="non-terminal residue" evidence="1">
    <location>
        <position position="1"/>
    </location>
</feature>
<reference evidence="1 2" key="1">
    <citation type="journal article" date="2010" name="Science">
        <title>Genomic comparison of the ants Camponotus floridanus and Harpegnathos saltator.</title>
        <authorList>
            <person name="Bonasio R."/>
            <person name="Zhang G."/>
            <person name="Ye C."/>
            <person name="Mutti N.S."/>
            <person name="Fang X."/>
            <person name="Qin N."/>
            <person name="Donahue G."/>
            <person name="Yang P."/>
            <person name="Li Q."/>
            <person name="Li C."/>
            <person name="Zhang P."/>
            <person name="Huang Z."/>
            <person name="Berger S.L."/>
            <person name="Reinberg D."/>
            <person name="Wang J."/>
            <person name="Liebig J."/>
        </authorList>
    </citation>
    <scope>NUCLEOTIDE SEQUENCE [LARGE SCALE GENOMIC DNA]</scope>
    <source>
        <strain evidence="2">C129</strain>
    </source>
</reference>
<dbReference type="OMA" id="NEEYIMC"/>
<dbReference type="EMBL" id="GL436979">
    <property type="protein sequence ID" value="EFN71310.1"/>
    <property type="molecule type" value="Genomic_DNA"/>
</dbReference>